<evidence type="ECO:0000259" key="2">
    <source>
        <dbReference type="Pfam" id="PF05065"/>
    </source>
</evidence>
<dbReference type="Gene3D" id="3.30.2400.10">
    <property type="entry name" value="Major capsid protein gp5"/>
    <property type="match status" value="1"/>
</dbReference>
<accession>A0A3D8U1L1</accession>
<dbReference type="NCBIfam" id="TIGR01554">
    <property type="entry name" value="major_cap_HK97"/>
    <property type="match status" value="1"/>
</dbReference>
<name>A0A3D8U1L1_BIFLN</name>
<evidence type="ECO:0000256" key="1">
    <source>
        <dbReference type="ARBA" id="ARBA00004328"/>
    </source>
</evidence>
<protein>
    <submittedName>
        <fullName evidence="3">Phage major capsid protein</fullName>
    </submittedName>
</protein>
<organism evidence="3 4">
    <name type="scientific">Bifidobacterium longum</name>
    <dbReference type="NCBI Taxonomy" id="216816"/>
    <lineage>
        <taxon>Bacteria</taxon>
        <taxon>Bacillati</taxon>
        <taxon>Actinomycetota</taxon>
        <taxon>Actinomycetes</taxon>
        <taxon>Bifidobacteriales</taxon>
        <taxon>Bifidobacteriaceae</taxon>
        <taxon>Bifidobacterium</taxon>
    </lineage>
</organism>
<evidence type="ECO:0000313" key="4">
    <source>
        <dbReference type="Proteomes" id="UP000257074"/>
    </source>
</evidence>
<reference evidence="3 4" key="1">
    <citation type="journal article" date="2017" name="Anaerobe">
        <title>Quantification, isolation and characterization of Bifidobacterium from the vaginal microbiomes of reproductive aged women.</title>
        <authorList>
            <person name="Freitas A.C."/>
            <person name="Hill J.E."/>
        </authorList>
    </citation>
    <scope>NUCLEOTIDE SEQUENCE [LARGE SCALE GENOMIC DNA]</scope>
    <source>
        <strain evidence="3 4">N6D05</strain>
    </source>
</reference>
<comment type="caution">
    <text evidence="3">The sequence shown here is derived from an EMBL/GenBank/DDBJ whole genome shotgun (WGS) entry which is preliminary data.</text>
</comment>
<evidence type="ECO:0000313" key="3">
    <source>
        <dbReference type="EMBL" id="RDX10676.1"/>
    </source>
</evidence>
<dbReference type="Gene3D" id="3.30.2320.10">
    <property type="entry name" value="hypothetical protein PF0899 domain"/>
    <property type="match status" value="1"/>
</dbReference>
<sequence>MMQLKQEIAKMKAAAKAIIDKAKNEGRDLTADEQKDFDDCCTKAEALQQILDNAESNTKRLDGILAGDTTGLGEAEKNEDNLEGRDLGQRFVSGLAYKAWHKTADTLGTGGAIRIDKTRIGTMDDYFQAKAGNAIGTPIAHLQPTRMPAVDLVNRPAITLLDLISRGSTKGDFEYLQILSVTRNTGIIPENTGDDATDTQKPQSTFSTALADAKVYGYADGYTVTNQLLEDDSAMASFLQNEFDYSFQLKLADMLLNGTGTNGQPKGLLNTTGVQAGNWTKADDEARNLVVAIRQSLTKLRAVGATASAILVNPEDAEKIDLMTDVNKRFMGNGPFGTGPTTVWGRPLVECDQIEAGKAIVGDFRQMALLDRSGLTVEAFNQHKDYASRNLTYVRAELRAAQVIWRPANFVVLEAK</sequence>
<dbReference type="AlphaFoldDB" id="A0A3D8U1L1"/>
<dbReference type="InterPro" id="IPR024455">
    <property type="entry name" value="Phage_capsid"/>
</dbReference>
<dbReference type="InterPro" id="IPR054612">
    <property type="entry name" value="Phage_capsid-like_C"/>
</dbReference>
<feature type="domain" description="Phage capsid-like C-terminal" evidence="2">
    <location>
        <begin position="159"/>
        <end position="414"/>
    </location>
</feature>
<dbReference type="SUPFAM" id="SSF56563">
    <property type="entry name" value="Major capsid protein gp5"/>
    <property type="match status" value="1"/>
</dbReference>
<dbReference type="EMBL" id="NJNR01000005">
    <property type="protein sequence ID" value="RDX10676.1"/>
    <property type="molecule type" value="Genomic_DNA"/>
</dbReference>
<dbReference type="Proteomes" id="UP000257074">
    <property type="component" value="Unassembled WGS sequence"/>
</dbReference>
<comment type="subcellular location">
    <subcellularLocation>
        <location evidence="1">Virion</location>
    </subcellularLocation>
</comment>
<dbReference type="Pfam" id="PF05065">
    <property type="entry name" value="Phage_capsid"/>
    <property type="match status" value="1"/>
</dbReference>
<gene>
    <name evidence="3" type="ORF">CE169_01700</name>
</gene>
<proteinExistence type="predicted"/>